<evidence type="ECO:0000256" key="1">
    <source>
        <dbReference type="SAM" id="MobiDB-lite"/>
    </source>
</evidence>
<evidence type="ECO:0000313" key="2">
    <source>
        <dbReference type="EMBL" id="KAJ1107102.1"/>
    </source>
</evidence>
<organism evidence="2 3">
    <name type="scientific">Pleurodeles waltl</name>
    <name type="common">Iberian ribbed newt</name>
    <dbReference type="NCBI Taxonomy" id="8319"/>
    <lineage>
        <taxon>Eukaryota</taxon>
        <taxon>Metazoa</taxon>
        <taxon>Chordata</taxon>
        <taxon>Craniata</taxon>
        <taxon>Vertebrata</taxon>
        <taxon>Euteleostomi</taxon>
        <taxon>Amphibia</taxon>
        <taxon>Batrachia</taxon>
        <taxon>Caudata</taxon>
        <taxon>Salamandroidea</taxon>
        <taxon>Salamandridae</taxon>
        <taxon>Pleurodelinae</taxon>
        <taxon>Pleurodeles</taxon>
    </lineage>
</organism>
<dbReference type="AlphaFoldDB" id="A0AAV7MXN8"/>
<proteinExistence type="predicted"/>
<protein>
    <submittedName>
        <fullName evidence="2">Uncharacterized protein</fullName>
    </submittedName>
</protein>
<accession>A0AAV7MXN8</accession>
<keyword evidence="3" id="KW-1185">Reference proteome</keyword>
<sequence>MPAGLGGRDRTIEAIGIRADPCGRMEAAQRDAVVSAGHLRNRTPAVDAPIRANLGRIGGMKRARRARGMPPAEWPRTA</sequence>
<evidence type="ECO:0000313" key="3">
    <source>
        <dbReference type="Proteomes" id="UP001066276"/>
    </source>
</evidence>
<comment type="caution">
    <text evidence="2">The sequence shown here is derived from an EMBL/GenBank/DDBJ whole genome shotgun (WGS) entry which is preliminary data.</text>
</comment>
<feature type="region of interest" description="Disordered" evidence="1">
    <location>
        <begin position="57"/>
        <end position="78"/>
    </location>
</feature>
<dbReference type="Proteomes" id="UP001066276">
    <property type="component" value="Chromosome 9"/>
</dbReference>
<gene>
    <name evidence="2" type="ORF">NDU88_004498</name>
</gene>
<reference evidence="2" key="1">
    <citation type="journal article" date="2022" name="bioRxiv">
        <title>Sequencing and chromosome-scale assembly of the giantPleurodeles waltlgenome.</title>
        <authorList>
            <person name="Brown T."/>
            <person name="Elewa A."/>
            <person name="Iarovenko S."/>
            <person name="Subramanian E."/>
            <person name="Araus A.J."/>
            <person name="Petzold A."/>
            <person name="Susuki M."/>
            <person name="Suzuki K.-i.T."/>
            <person name="Hayashi T."/>
            <person name="Toyoda A."/>
            <person name="Oliveira C."/>
            <person name="Osipova E."/>
            <person name="Leigh N.D."/>
            <person name="Simon A."/>
            <person name="Yun M.H."/>
        </authorList>
    </citation>
    <scope>NUCLEOTIDE SEQUENCE</scope>
    <source>
        <strain evidence="2">20211129_DDA</strain>
        <tissue evidence="2">Liver</tissue>
    </source>
</reference>
<dbReference type="EMBL" id="JANPWB010000013">
    <property type="protein sequence ID" value="KAJ1107102.1"/>
    <property type="molecule type" value="Genomic_DNA"/>
</dbReference>
<name>A0AAV7MXN8_PLEWA</name>